<dbReference type="CDD" id="cd12148">
    <property type="entry name" value="fungal_TF_MHR"/>
    <property type="match status" value="1"/>
</dbReference>
<gene>
    <name evidence="3" type="ORF">BP5553_03131</name>
</gene>
<dbReference type="AlphaFoldDB" id="A0A370TTD7"/>
<reference evidence="3 4" key="1">
    <citation type="journal article" date="2018" name="IMA Fungus">
        <title>IMA Genome-F 9: Draft genome sequence of Annulohypoxylon stygium, Aspergillus mulundensis, Berkeleyomyces basicola (syn. Thielaviopsis basicola), Ceratocystis smalleyi, two Cercospora beticola strains, Coleophoma cylindrospora, Fusarium fracticaudum, Phialophora cf. hyalina, and Morchella septimelata.</title>
        <authorList>
            <person name="Wingfield B.D."/>
            <person name="Bills G.F."/>
            <person name="Dong Y."/>
            <person name="Huang W."/>
            <person name="Nel W.J."/>
            <person name="Swalarsk-Parry B.S."/>
            <person name="Vaghefi N."/>
            <person name="Wilken P.M."/>
            <person name="An Z."/>
            <person name="de Beer Z.W."/>
            <person name="De Vos L."/>
            <person name="Chen L."/>
            <person name="Duong T.A."/>
            <person name="Gao Y."/>
            <person name="Hammerbacher A."/>
            <person name="Kikkert J.R."/>
            <person name="Li Y."/>
            <person name="Li H."/>
            <person name="Li K."/>
            <person name="Li Q."/>
            <person name="Liu X."/>
            <person name="Ma X."/>
            <person name="Naidoo K."/>
            <person name="Pethybridge S.J."/>
            <person name="Sun J."/>
            <person name="Steenkamp E.T."/>
            <person name="van der Nest M.A."/>
            <person name="van Wyk S."/>
            <person name="Wingfield M.J."/>
            <person name="Xiong C."/>
            <person name="Yue Q."/>
            <person name="Zhang X."/>
        </authorList>
    </citation>
    <scope>NUCLEOTIDE SEQUENCE [LARGE SCALE GENOMIC DNA]</scope>
    <source>
        <strain evidence="3 4">BP 5553</strain>
    </source>
</reference>
<dbReference type="GeneID" id="43595980"/>
<keyword evidence="4" id="KW-1185">Reference proteome</keyword>
<organism evidence="3 4">
    <name type="scientific">Venustampulla echinocandica</name>
    <dbReference type="NCBI Taxonomy" id="2656787"/>
    <lineage>
        <taxon>Eukaryota</taxon>
        <taxon>Fungi</taxon>
        <taxon>Dikarya</taxon>
        <taxon>Ascomycota</taxon>
        <taxon>Pezizomycotina</taxon>
        <taxon>Leotiomycetes</taxon>
        <taxon>Helotiales</taxon>
        <taxon>Pleuroascaceae</taxon>
        <taxon>Venustampulla</taxon>
    </lineage>
</organism>
<dbReference type="PANTHER" id="PTHR47431">
    <property type="entry name" value="ZN(II)2CYS6 TRANSCRIPTION FACTOR (EUROFUNG)-RELATED"/>
    <property type="match status" value="1"/>
</dbReference>
<evidence type="ECO:0000259" key="2">
    <source>
        <dbReference type="PROSITE" id="PS50255"/>
    </source>
</evidence>
<comment type="caution">
    <text evidence="3">The sequence shown here is derived from an EMBL/GenBank/DDBJ whole genome shotgun (WGS) entry which is preliminary data.</text>
</comment>
<dbReference type="Gene3D" id="3.10.120.10">
    <property type="entry name" value="Cytochrome b5-like heme/steroid binding domain"/>
    <property type="match status" value="1"/>
</dbReference>
<dbReference type="Proteomes" id="UP000254866">
    <property type="component" value="Unassembled WGS sequence"/>
</dbReference>
<accession>A0A370TTD7</accession>
<proteinExistence type="predicted"/>
<dbReference type="OrthoDB" id="2123952at2759"/>
<name>A0A370TTD7_9HELO</name>
<evidence type="ECO:0000313" key="4">
    <source>
        <dbReference type="Proteomes" id="UP000254866"/>
    </source>
</evidence>
<dbReference type="SMART" id="SM01117">
    <property type="entry name" value="Cyt-b5"/>
    <property type="match status" value="1"/>
</dbReference>
<dbReference type="STRING" id="2656787.A0A370TTD7"/>
<dbReference type="InterPro" id="IPR001199">
    <property type="entry name" value="Cyt_B5-like_heme/steroid-bd"/>
</dbReference>
<dbReference type="Pfam" id="PF00173">
    <property type="entry name" value="Cyt-b5"/>
    <property type="match status" value="1"/>
</dbReference>
<feature type="region of interest" description="Disordered" evidence="1">
    <location>
        <begin position="1"/>
        <end position="28"/>
    </location>
</feature>
<dbReference type="SUPFAM" id="SSF55856">
    <property type="entry name" value="Cytochrome b5-like heme/steroid binding domain"/>
    <property type="match status" value="1"/>
</dbReference>
<feature type="compositionally biased region" description="Basic residues" evidence="1">
    <location>
        <begin position="11"/>
        <end position="23"/>
    </location>
</feature>
<dbReference type="PANTHER" id="PTHR47431:SF5">
    <property type="entry name" value="ZN(II)2CYS6 TRANSCRIPTION FACTOR (EUROFUNG)"/>
    <property type="match status" value="1"/>
</dbReference>
<feature type="domain" description="Cytochrome b5 heme-binding" evidence="2">
    <location>
        <begin position="724"/>
        <end position="802"/>
    </location>
</feature>
<evidence type="ECO:0000256" key="1">
    <source>
        <dbReference type="SAM" id="MobiDB-lite"/>
    </source>
</evidence>
<dbReference type="PROSITE" id="PS50255">
    <property type="entry name" value="CYTOCHROME_B5_2"/>
    <property type="match status" value="1"/>
</dbReference>
<evidence type="ECO:0000313" key="3">
    <source>
        <dbReference type="EMBL" id="RDL38791.1"/>
    </source>
</evidence>
<dbReference type="RefSeq" id="XP_031871447.1">
    <property type="nucleotide sequence ID" value="XM_032011754.1"/>
</dbReference>
<dbReference type="InterPro" id="IPR036400">
    <property type="entry name" value="Cyt_B5-like_heme/steroid_sf"/>
</dbReference>
<dbReference type="EMBL" id="NPIC01000002">
    <property type="protein sequence ID" value="RDL38791.1"/>
    <property type="molecule type" value="Genomic_DNA"/>
</dbReference>
<protein>
    <recommendedName>
        <fullName evidence="2">Cytochrome b5 heme-binding domain-containing protein</fullName>
    </recommendedName>
</protein>
<sequence length="848" mass="93870">MYAHELPAYRPSRRGGARTRRNRRDSIQPSYSLSEVSVDQVHPHQVAIENFIEPGAGLIELPELLQDSDYIFDSLFLPGTANLSGITVSTPMVRTYESDYAMYVLSSHRPTSSDSDRLEAYYVYIHPFFPILPPPVLTPLDLPVNLRKDGIPKYEPSSAVGLAIAAVLALIPCADDFNYQTQESLLFRRNYAHYLAHSALESLESEKDIPEFINPSTALAEPRDELETHRFHQEVPQELEEIITLDILSFYEYAQRGNLKKMQSRAGQALVSAIALSLHECSEEDPDSEAKARVWWMTYICMTQASIVSNSAPTSSALPQRSVTKYPFVQADPEAFELFIQAQQILLTCTQFAAELVKTAKANDDMFSVCERMKALEQHVEGVNRVADTWILQGSPTSPLERTEEVVSRALRCMARIKLNRYCAFYDKPVFVGKFCDLDSKSPTSSAPSLSSYELDSPSPLKGLPSVLVPGAIDLLPFTRHQSTKICLKAALNVAQTFNDLPFPNPTGEFCIPPCYLMPASTLAAPRLMPSLACCAMQCTYTLAMVHSRVDSIFSENGAANPVAENLLMRLRMGLTSVSTIFENYATAFEALSGLRGTPSPRHILSFPTESQHSEFRAVAVARPFWAVEINPAPRYTVTRVIRLAASQYGRIQVRYVSSRFAMSTTPIKSRPLRLARPLTTFALPLPLAGTSVLAAGVPLCSSSLRADDVCLSHQIRDLRDPTLARFRLSDIRKHDGKSGGPWATRGDTAYVVTDWVAARPGGEVILEAAGGSIDPYSDIFTIHKTAYIYEILDQYRIGSVHSDGLVDSKPAVQEIEDTFQHDPPRGSRLRTIAAKPCNAESSADVVE</sequence>